<reference evidence="1" key="1">
    <citation type="submission" date="2024-05" db="EMBL/GenBank/DDBJ databases">
        <title>Complete genomes of an iridovirus, and two densoviruses identified in lab reared social spiders in California, USA.</title>
        <authorList>
            <person name="Millerwise S."/>
            <person name="Lund M.C."/>
            <person name="Schmidlin K."/>
            <person name="Kraberger S."/>
            <person name="Harrison J."/>
            <person name="Cease A."/>
            <person name="Pinter-Wollman N."/>
            <person name="Varsani A."/>
        </authorList>
    </citation>
    <scope>NUCLEOTIDE SEQUENCE</scope>
    <source>
        <strain evidence="1">SocP20</strain>
    </source>
</reference>
<evidence type="ECO:0000313" key="1">
    <source>
        <dbReference type="EMBL" id="XBY85794.1"/>
    </source>
</evidence>
<protein>
    <submittedName>
        <fullName evidence="1">Uncharacterized protein</fullName>
    </submittedName>
</protein>
<dbReference type="EMBL" id="PP847201">
    <property type="protein sequence ID" value="XBY85794.1"/>
    <property type="molecule type" value="Genomic_DNA"/>
</dbReference>
<name>A0AAU7YBQ6_9VIRU</name>
<sequence>MFLLLYIHSTVYIVLYRSHLNFFQMQMTMQNLVLFLKDYLYKYLI</sequence>
<accession>A0AAU7YBQ6</accession>
<organism evidence="1">
    <name type="scientific">Iridovirus sp</name>
    <dbReference type="NCBI Taxonomy" id="135728"/>
    <lineage>
        <taxon>Viruses</taxon>
        <taxon>Varidnaviria</taxon>
        <taxon>Bamfordvirae</taxon>
        <taxon>Nucleocytoviricota</taxon>
        <taxon>Megaviricetes</taxon>
        <taxon>Pimascovirales</taxon>
        <taxon>Pimascovirales incertae sedis</taxon>
        <taxon>Iridoviridae</taxon>
        <taxon>Betairidovirinae</taxon>
        <taxon>Iridovirus</taxon>
    </lineage>
</organism>
<proteinExistence type="predicted"/>